<feature type="binding site" evidence="11">
    <location>
        <position position="442"/>
    </location>
    <ligand>
        <name>Zn(2+)</name>
        <dbReference type="ChEBI" id="CHEBI:29105"/>
        <label>2</label>
    </ligand>
</feature>
<feature type="signal peptide" evidence="13">
    <location>
        <begin position="1"/>
        <end position="23"/>
    </location>
</feature>
<dbReference type="OrthoDB" id="282973at2759"/>
<feature type="binding site" evidence="11">
    <location>
        <position position="291"/>
    </location>
    <ligand>
        <name>Zn(2+)</name>
        <dbReference type="ChEBI" id="CHEBI:29105"/>
        <label>2</label>
    </ligand>
</feature>
<dbReference type="InterPro" id="IPR029052">
    <property type="entry name" value="Metallo-depent_PP-like"/>
</dbReference>
<dbReference type="GO" id="GO:0005615">
    <property type="term" value="C:extracellular space"/>
    <property type="evidence" value="ECO:0007669"/>
    <property type="project" value="TreeGrafter"/>
</dbReference>
<dbReference type="InterPro" id="IPR011160">
    <property type="entry name" value="Sphingomy_PDE"/>
</dbReference>
<evidence type="ECO:0000256" key="1">
    <source>
        <dbReference type="ARBA" id="ARBA00004613"/>
    </source>
</evidence>
<dbReference type="InterPro" id="IPR004843">
    <property type="entry name" value="Calcineurin-like_PHP"/>
</dbReference>
<feature type="binding site" evidence="11">
    <location>
        <position position="245"/>
    </location>
    <ligand>
        <name>Zn(2+)</name>
        <dbReference type="ChEBI" id="CHEBI:29105"/>
        <label>1</label>
    </ligand>
</feature>
<dbReference type="CDD" id="cd00842">
    <property type="entry name" value="MPP_ASMase"/>
    <property type="match status" value="1"/>
</dbReference>
<feature type="disulfide bond" evidence="12">
    <location>
        <begin position="194"/>
        <end position="216"/>
    </location>
</feature>
<evidence type="ECO:0000256" key="2">
    <source>
        <dbReference type="ARBA" id="ARBA00008234"/>
    </source>
</evidence>
<evidence type="ECO:0000256" key="6">
    <source>
        <dbReference type="ARBA" id="ARBA00022801"/>
    </source>
</evidence>
<keyword evidence="7 11" id="KW-0862">Zinc</keyword>
<feature type="chain" id="PRO_5034038892" description="Sphingomyelin phosphodiesterase" evidence="13">
    <location>
        <begin position="24"/>
        <end position="639"/>
    </location>
</feature>
<evidence type="ECO:0000256" key="7">
    <source>
        <dbReference type="ARBA" id="ARBA00022833"/>
    </source>
</evidence>
<comment type="caution">
    <text evidence="15">The sequence shown here is derived from an EMBL/GenBank/DDBJ whole genome shotgun (WGS) entry which is preliminary data.</text>
</comment>
<evidence type="ECO:0000259" key="14">
    <source>
        <dbReference type="PROSITE" id="PS50015"/>
    </source>
</evidence>
<dbReference type="InterPro" id="IPR008139">
    <property type="entry name" value="SaposinB_dom"/>
</dbReference>
<comment type="subcellular location">
    <subcellularLocation>
        <location evidence="1">Secreted</location>
    </subcellularLocation>
</comment>
<keyword evidence="3" id="KW-0964">Secreted</keyword>
<keyword evidence="10" id="KW-0326">Glycosidase</keyword>
<evidence type="ECO:0000256" key="3">
    <source>
        <dbReference type="ARBA" id="ARBA00022525"/>
    </source>
</evidence>
<evidence type="ECO:0000313" key="15">
    <source>
        <dbReference type="EMBL" id="KAG2207881.1"/>
    </source>
</evidence>
<feature type="binding site" evidence="11">
    <location>
        <position position="173"/>
    </location>
    <ligand>
        <name>Zn(2+)</name>
        <dbReference type="ChEBI" id="CHEBI:29105"/>
        <label>1</label>
    </ligand>
</feature>
<keyword evidence="4 11" id="KW-0479">Metal-binding</keyword>
<accession>A0A8H7RB36</accession>
<dbReference type="PIRSF" id="PIRSF000948">
    <property type="entry name" value="Sphingomy_PDE"/>
    <property type="match status" value="1"/>
</dbReference>
<dbReference type="Pfam" id="PF19272">
    <property type="entry name" value="ASMase_C"/>
    <property type="match status" value="1"/>
</dbReference>
<dbReference type="GO" id="GO:0006685">
    <property type="term" value="P:sphingomyelin catabolic process"/>
    <property type="evidence" value="ECO:0007669"/>
    <property type="project" value="UniProtKB-UniRule"/>
</dbReference>
<keyword evidence="16" id="KW-1185">Reference proteome</keyword>
<evidence type="ECO:0000256" key="11">
    <source>
        <dbReference type="PIRSR" id="PIRSR000948-1"/>
    </source>
</evidence>
<protein>
    <recommendedName>
        <fullName evidence="10">Sphingomyelin phosphodiesterase</fullName>
    </recommendedName>
</protein>
<feature type="disulfide bond" evidence="12">
    <location>
        <begin position="577"/>
        <end position="581"/>
    </location>
</feature>
<keyword evidence="6 10" id="KW-0378">Hydrolase</keyword>
<sequence length="639" mass="72810">MRYRHLLSYSVLLLTSTVTMTRAHEQQQMAFGKTDIGIQNQVHALVDDLVQAESITKSCSSCISLLHIIKKMSYMPESFLVNTLTKVCKKTQKVDDEVCEGVMREQAPIIRKVLPSMTISGRDGHLMCAAILNSCPYPEVEEWNVPFPKPKPDVLPITQKSKGQTLTVLQLSDWHIDPHYQPGAEVICDKPICCRPAYTDYTNITQSASIWGEYNCDTPLSLIQSLLEYIPKIERNITFGIMTGDVPPHEVWATLPVLKTQLIQDDTYRLLHSHFDSPTLLHTMLYPAVGNHEAAPSNNFPLRSSNVPIEIEKNYLDLKWLYKSLAISWERWVPFRSQADLELNTGSYAIRPVDGLKLISLNTNFCYILNWWLYEHPMQKDPNGIFSWLIKELQDAEDKLERVWIIGHIAPGDNTCFHDYANYYNQIVDRYAHIISAQFFGHTHKDEMTIFYGHGKNQTAQEAISVGYIAPSITPYLDLNPGFRVYKIDTVTFEVVDSITYTANLDQASTWLDGPDWHIEYSAREAFNSSGAKLNSATSPLSAAWWHNVTVDMENDEATFDKYYQYTTKSSPMTKACVGDCKKNAICNIRAGKSEQRCDYESDVFNGEGVRKKSYKPEAHNCAFNMEGIRARRQRISGF</sequence>
<feature type="binding site" evidence="11">
    <location>
        <position position="175"/>
    </location>
    <ligand>
        <name>Zn(2+)</name>
        <dbReference type="ChEBI" id="CHEBI:29105"/>
        <label>1</label>
    </ligand>
</feature>
<name>A0A8H7RB36_9FUNG</name>
<evidence type="ECO:0000256" key="8">
    <source>
        <dbReference type="ARBA" id="ARBA00023157"/>
    </source>
</evidence>
<feature type="disulfide bond" evidence="12">
    <location>
        <begin position="59"/>
        <end position="135"/>
    </location>
</feature>
<dbReference type="Pfam" id="PF00149">
    <property type="entry name" value="Metallophos"/>
    <property type="match status" value="1"/>
</dbReference>
<comment type="similarity">
    <text evidence="2 10">Belongs to the acid sphingomyelinase family.</text>
</comment>
<gene>
    <name evidence="15" type="ORF">INT47_010865</name>
</gene>
<feature type="disulfide bond" evidence="12">
    <location>
        <begin position="188"/>
        <end position="193"/>
    </location>
</feature>
<feature type="binding site" evidence="11">
    <location>
        <position position="408"/>
    </location>
    <ligand>
        <name>Zn(2+)</name>
        <dbReference type="ChEBI" id="CHEBI:29105"/>
        <label>2</label>
    </ligand>
</feature>
<evidence type="ECO:0000256" key="13">
    <source>
        <dbReference type="SAM" id="SignalP"/>
    </source>
</evidence>
<evidence type="ECO:0000313" key="16">
    <source>
        <dbReference type="Proteomes" id="UP000603453"/>
    </source>
</evidence>
<feature type="binding site" evidence="11">
    <location>
        <position position="444"/>
    </location>
    <ligand>
        <name>Zn(2+)</name>
        <dbReference type="ChEBI" id="CHEBI:29105"/>
        <label>1</label>
    </ligand>
</feature>
<dbReference type="InterPro" id="IPR041805">
    <property type="entry name" value="ASMase/PPN1_MPP"/>
</dbReference>
<dbReference type="GO" id="GO:0046872">
    <property type="term" value="F:metal ion binding"/>
    <property type="evidence" value="ECO:0007669"/>
    <property type="project" value="UniProtKB-KW"/>
</dbReference>
<evidence type="ECO:0000256" key="9">
    <source>
        <dbReference type="ARBA" id="ARBA00023180"/>
    </source>
</evidence>
<dbReference type="GO" id="GO:0046513">
    <property type="term" value="P:ceramide biosynthetic process"/>
    <property type="evidence" value="ECO:0007669"/>
    <property type="project" value="UniProtKB-ARBA"/>
</dbReference>
<dbReference type="PROSITE" id="PS50015">
    <property type="entry name" value="SAP_B"/>
    <property type="match status" value="1"/>
</dbReference>
<comment type="function">
    <text evidence="10">Converts sphingomyelin to ceramide.</text>
</comment>
<dbReference type="PANTHER" id="PTHR10340">
    <property type="entry name" value="SPHINGOMYELIN PHOSPHODIESTERASE"/>
    <property type="match status" value="1"/>
</dbReference>
<reference evidence="15" key="1">
    <citation type="submission" date="2020-12" db="EMBL/GenBank/DDBJ databases">
        <title>Metabolic potential, ecology and presence of endohyphal bacteria is reflected in genomic diversity of Mucoromycotina.</title>
        <authorList>
            <person name="Muszewska A."/>
            <person name="Okrasinska A."/>
            <person name="Steczkiewicz K."/>
            <person name="Drgas O."/>
            <person name="Orlowska M."/>
            <person name="Perlinska-Lenart U."/>
            <person name="Aleksandrzak-Piekarczyk T."/>
            <person name="Szatraj K."/>
            <person name="Zielenkiewicz U."/>
            <person name="Pilsyk S."/>
            <person name="Malc E."/>
            <person name="Mieczkowski P."/>
            <person name="Kruszewska J.S."/>
            <person name="Biernat P."/>
            <person name="Pawlowska J."/>
        </authorList>
    </citation>
    <scope>NUCLEOTIDE SEQUENCE</scope>
    <source>
        <strain evidence="15">WA0000017839</strain>
    </source>
</reference>
<evidence type="ECO:0000256" key="5">
    <source>
        <dbReference type="ARBA" id="ARBA00022729"/>
    </source>
</evidence>
<proteinExistence type="inferred from homology"/>
<comment type="cofactor">
    <cofactor evidence="11">
        <name>Zn(2+)</name>
        <dbReference type="ChEBI" id="CHEBI:29105"/>
    </cofactor>
    <text evidence="11">Binds 2 Zn(2+) ions per subunit.</text>
</comment>
<feature type="disulfide bond" evidence="12">
    <location>
        <begin position="366"/>
        <end position="416"/>
    </location>
</feature>
<feature type="disulfide bond" evidence="12">
    <location>
        <begin position="88"/>
        <end position="99"/>
    </location>
</feature>
<dbReference type="InterPro" id="IPR045473">
    <property type="entry name" value="ASM_C"/>
</dbReference>
<dbReference type="AlphaFoldDB" id="A0A8H7RB36"/>
<feature type="binding site" evidence="11">
    <location>
        <position position="245"/>
    </location>
    <ligand>
        <name>Zn(2+)</name>
        <dbReference type="ChEBI" id="CHEBI:29105"/>
        <label>2</label>
    </ligand>
</feature>
<dbReference type="GO" id="GO:0004767">
    <property type="term" value="F:sphingomyelin phosphodiesterase activity"/>
    <property type="evidence" value="ECO:0007669"/>
    <property type="project" value="UniProtKB-UniRule"/>
</dbReference>
<keyword evidence="5 13" id="KW-0732">Signal</keyword>
<dbReference type="GO" id="GO:0016798">
    <property type="term" value="F:hydrolase activity, acting on glycosyl bonds"/>
    <property type="evidence" value="ECO:0007669"/>
    <property type="project" value="UniProtKB-KW"/>
</dbReference>
<evidence type="ECO:0000256" key="10">
    <source>
        <dbReference type="PIRNR" id="PIRNR000948"/>
    </source>
</evidence>
<dbReference type="GO" id="GO:0016020">
    <property type="term" value="C:membrane"/>
    <property type="evidence" value="ECO:0007669"/>
    <property type="project" value="GOC"/>
</dbReference>
<feature type="domain" description="Saposin B-type" evidence="14">
    <location>
        <begin position="55"/>
        <end position="139"/>
    </location>
</feature>
<evidence type="ECO:0000256" key="12">
    <source>
        <dbReference type="PIRSR" id="PIRSR000948-2"/>
    </source>
</evidence>
<dbReference type="PANTHER" id="PTHR10340:SF34">
    <property type="entry name" value="SPHINGOMYELIN PHOSPHODIESTERASE"/>
    <property type="match status" value="1"/>
</dbReference>
<dbReference type="SUPFAM" id="SSF56300">
    <property type="entry name" value="Metallo-dependent phosphatases"/>
    <property type="match status" value="1"/>
</dbReference>
<organism evidence="15 16">
    <name type="scientific">Mucor saturninus</name>
    <dbReference type="NCBI Taxonomy" id="64648"/>
    <lineage>
        <taxon>Eukaryota</taxon>
        <taxon>Fungi</taxon>
        <taxon>Fungi incertae sedis</taxon>
        <taxon>Mucoromycota</taxon>
        <taxon>Mucoromycotina</taxon>
        <taxon>Mucoromycetes</taxon>
        <taxon>Mucorales</taxon>
        <taxon>Mucorineae</taxon>
        <taxon>Mucoraceae</taxon>
        <taxon>Mucor</taxon>
    </lineage>
</organism>
<evidence type="ECO:0000256" key="4">
    <source>
        <dbReference type="ARBA" id="ARBA00022723"/>
    </source>
</evidence>
<keyword evidence="8 12" id="KW-1015">Disulfide bond</keyword>
<dbReference type="EMBL" id="JAEPRD010000022">
    <property type="protein sequence ID" value="KAG2207881.1"/>
    <property type="molecule type" value="Genomic_DNA"/>
</dbReference>
<dbReference type="Proteomes" id="UP000603453">
    <property type="component" value="Unassembled WGS sequence"/>
</dbReference>
<keyword evidence="9" id="KW-0325">Glycoprotein</keyword>